<protein>
    <submittedName>
        <fullName evidence="2">Uncharacterized protein</fullName>
    </submittedName>
</protein>
<gene>
    <name evidence="2" type="ORF">BSF38_03066</name>
</gene>
<dbReference type="RefSeq" id="WP_076346986.1">
    <property type="nucleotide sequence ID" value="NZ_CP019082.1"/>
</dbReference>
<keyword evidence="3" id="KW-1185">Reference proteome</keyword>
<name>A0A1U7CRL7_9BACT</name>
<accession>A0A1U7CRL7</accession>
<keyword evidence="1" id="KW-1133">Transmembrane helix</keyword>
<proteinExistence type="predicted"/>
<feature type="transmembrane region" description="Helical" evidence="1">
    <location>
        <begin position="21"/>
        <end position="44"/>
    </location>
</feature>
<dbReference type="STRING" id="1387353.BSF38_03066"/>
<dbReference type="KEGG" id="pbor:BSF38_03066"/>
<keyword evidence="1" id="KW-0812">Transmembrane</keyword>
<dbReference type="AlphaFoldDB" id="A0A1U7CRL7"/>
<evidence type="ECO:0000256" key="1">
    <source>
        <dbReference type="SAM" id="Phobius"/>
    </source>
</evidence>
<organism evidence="2 3">
    <name type="scientific">Paludisphaera borealis</name>
    <dbReference type="NCBI Taxonomy" id="1387353"/>
    <lineage>
        <taxon>Bacteria</taxon>
        <taxon>Pseudomonadati</taxon>
        <taxon>Planctomycetota</taxon>
        <taxon>Planctomycetia</taxon>
        <taxon>Isosphaerales</taxon>
        <taxon>Isosphaeraceae</taxon>
        <taxon>Paludisphaera</taxon>
    </lineage>
</organism>
<evidence type="ECO:0000313" key="3">
    <source>
        <dbReference type="Proteomes" id="UP000186309"/>
    </source>
</evidence>
<sequence length="87" mass="8911">MSTGPCCKSTSRRSYLGIGGWLIPGAVLALLPKCPACVAAYVAVGTGLALSTSTAAHLRTTLIVLCVASLIYASARRFGPWFHAGSA</sequence>
<dbReference type="OrthoDB" id="290669at2"/>
<dbReference type="Proteomes" id="UP000186309">
    <property type="component" value="Chromosome"/>
</dbReference>
<reference evidence="3" key="1">
    <citation type="submission" date="2016-12" db="EMBL/GenBank/DDBJ databases">
        <title>Comparative genomics of four Isosphaeraceae planctomycetes: a common pool of plasmids and glycoside hydrolase genes.</title>
        <authorList>
            <person name="Ivanova A."/>
        </authorList>
    </citation>
    <scope>NUCLEOTIDE SEQUENCE [LARGE SCALE GENOMIC DNA]</scope>
    <source>
        <strain evidence="3">PX4</strain>
    </source>
</reference>
<keyword evidence="1" id="KW-0472">Membrane</keyword>
<dbReference type="EMBL" id="CP019082">
    <property type="protein sequence ID" value="APW61548.1"/>
    <property type="molecule type" value="Genomic_DNA"/>
</dbReference>
<evidence type="ECO:0000313" key="2">
    <source>
        <dbReference type="EMBL" id="APW61548.1"/>
    </source>
</evidence>
<feature type="transmembrane region" description="Helical" evidence="1">
    <location>
        <begin position="56"/>
        <end position="75"/>
    </location>
</feature>